<accession>A0A839JZS0</accession>
<dbReference type="PROSITE" id="PS51343">
    <property type="entry name" value="PII_GLNB_DOM"/>
    <property type="match status" value="1"/>
</dbReference>
<dbReference type="SUPFAM" id="SSF54913">
    <property type="entry name" value="GlnB-like"/>
    <property type="match status" value="1"/>
</dbReference>
<evidence type="ECO:0000313" key="2">
    <source>
        <dbReference type="Proteomes" id="UP000574276"/>
    </source>
</evidence>
<organism evidence="1 2">
    <name type="scientific">Variimorphobacter saccharofermentans</name>
    <dbReference type="NCBI Taxonomy" id="2755051"/>
    <lineage>
        <taxon>Bacteria</taxon>
        <taxon>Bacillati</taxon>
        <taxon>Bacillota</taxon>
        <taxon>Clostridia</taxon>
        <taxon>Lachnospirales</taxon>
        <taxon>Lachnospiraceae</taxon>
        <taxon>Variimorphobacter</taxon>
    </lineage>
</organism>
<evidence type="ECO:0000313" key="1">
    <source>
        <dbReference type="EMBL" id="MBB2182687.1"/>
    </source>
</evidence>
<name>A0A839JZS0_9FIRM</name>
<dbReference type="InterPro" id="IPR002187">
    <property type="entry name" value="N-reg_PII"/>
</dbReference>
<sequence length="109" mass="11908">MINTNMKALYIVINAGFAEQVVEYIRTMGSTGATIINARGVSSMQKEIMGISVDREKEIVLTIIESDKADTIMEAVKQNTVFKTEGHGICFTLPVIKTVGINTGNINQQ</sequence>
<dbReference type="GO" id="GO:0030234">
    <property type="term" value="F:enzyme regulator activity"/>
    <property type="evidence" value="ECO:0007669"/>
    <property type="project" value="InterPro"/>
</dbReference>
<protein>
    <submittedName>
        <fullName evidence="1">P-II family nitrogen regulator</fullName>
    </submittedName>
</protein>
<gene>
    <name evidence="1" type="ORF">H0486_07340</name>
</gene>
<proteinExistence type="predicted"/>
<dbReference type="AlphaFoldDB" id="A0A839JZS0"/>
<dbReference type="Proteomes" id="UP000574276">
    <property type="component" value="Unassembled WGS sequence"/>
</dbReference>
<dbReference type="Pfam" id="PF00543">
    <property type="entry name" value="P-II"/>
    <property type="match status" value="1"/>
</dbReference>
<keyword evidence="2" id="KW-1185">Reference proteome</keyword>
<dbReference type="GO" id="GO:0006808">
    <property type="term" value="P:regulation of nitrogen utilization"/>
    <property type="evidence" value="ECO:0007669"/>
    <property type="project" value="InterPro"/>
</dbReference>
<dbReference type="SMART" id="SM00938">
    <property type="entry name" value="P-II"/>
    <property type="match status" value="1"/>
</dbReference>
<dbReference type="InterPro" id="IPR015867">
    <property type="entry name" value="N-reg_PII/ATP_PRibTrfase_C"/>
</dbReference>
<reference evidence="1 2" key="1">
    <citation type="submission" date="2020-07" db="EMBL/GenBank/DDBJ databases">
        <title>Characterization and genome sequencing of isolate MD1, a novel member within the family Lachnospiraceae.</title>
        <authorList>
            <person name="Rettenmaier R."/>
            <person name="Di Bello L."/>
            <person name="Zinser C."/>
            <person name="Scheitz K."/>
            <person name="Liebl W."/>
            <person name="Zverlov V."/>
        </authorList>
    </citation>
    <scope>NUCLEOTIDE SEQUENCE [LARGE SCALE GENOMIC DNA]</scope>
    <source>
        <strain evidence="1 2">MD1</strain>
    </source>
</reference>
<dbReference type="InterPro" id="IPR011322">
    <property type="entry name" value="N-reg_PII-like_a/b"/>
</dbReference>
<comment type="caution">
    <text evidence="1">The sequence shown here is derived from an EMBL/GenBank/DDBJ whole genome shotgun (WGS) entry which is preliminary data.</text>
</comment>
<dbReference type="RefSeq" id="WP_228352388.1">
    <property type="nucleotide sequence ID" value="NZ_JACEGA010000001.1"/>
</dbReference>
<dbReference type="EMBL" id="JACEGA010000001">
    <property type="protein sequence ID" value="MBB2182687.1"/>
    <property type="molecule type" value="Genomic_DNA"/>
</dbReference>
<dbReference type="Gene3D" id="3.30.70.120">
    <property type="match status" value="1"/>
</dbReference>